<dbReference type="CDD" id="cd20393">
    <property type="entry name" value="Tudor_SGF29_rpt1"/>
    <property type="match status" value="1"/>
</dbReference>
<evidence type="ECO:0000259" key="2">
    <source>
        <dbReference type="PROSITE" id="PS51518"/>
    </source>
</evidence>
<dbReference type="Pfam" id="PF07039">
    <property type="entry name" value="SGF29_Tudor"/>
    <property type="match status" value="1"/>
</dbReference>
<keyword evidence="4" id="KW-1185">Reference proteome</keyword>
<evidence type="ECO:0000313" key="4">
    <source>
        <dbReference type="Proteomes" id="UP000005225"/>
    </source>
</evidence>
<organism evidence="3 4">
    <name type="scientific">Otolemur garnettii</name>
    <name type="common">Small-eared galago</name>
    <name type="synonym">Garnett's greater bushbaby</name>
    <dbReference type="NCBI Taxonomy" id="30611"/>
    <lineage>
        <taxon>Eukaryota</taxon>
        <taxon>Metazoa</taxon>
        <taxon>Chordata</taxon>
        <taxon>Craniata</taxon>
        <taxon>Vertebrata</taxon>
        <taxon>Euteleostomi</taxon>
        <taxon>Mammalia</taxon>
        <taxon>Eutheria</taxon>
        <taxon>Euarchontoglires</taxon>
        <taxon>Primates</taxon>
        <taxon>Strepsirrhini</taxon>
        <taxon>Lorisiformes</taxon>
        <taxon>Galagidae</taxon>
        <taxon>Otolemur</taxon>
    </lineage>
</organism>
<dbReference type="PANTHER" id="PTHR21539">
    <property type="entry name" value="SAGA-ASSOCIATED FACTOR 29"/>
    <property type="match status" value="1"/>
</dbReference>
<dbReference type="InterPro" id="IPR037802">
    <property type="entry name" value="SGF29"/>
</dbReference>
<dbReference type="InterPro" id="IPR047288">
    <property type="entry name" value="Tudor_SGF29_rpt1"/>
</dbReference>
<dbReference type="GeneTree" id="ENSGT00390000015229"/>
<feature type="compositionally biased region" description="Basic and acidic residues" evidence="1">
    <location>
        <begin position="25"/>
        <end position="34"/>
    </location>
</feature>
<evidence type="ECO:0000313" key="3">
    <source>
        <dbReference type="Ensembl" id="ENSOGAP00000019651.1"/>
    </source>
</evidence>
<dbReference type="OMA" id="SIPMWAG"/>
<evidence type="ECO:0000256" key="1">
    <source>
        <dbReference type="SAM" id="MobiDB-lite"/>
    </source>
</evidence>
<reference evidence="4" key="1">
    <citation type="submission" date="2011-03" db="EMBL/GenBank/DDBJ databases">
        <title>Version 3 of the genome sequence of Otolemur garnettii (Bushbaby).</title>
        <authorList>
            <consortium name="The Broad Institute Genome Sequencing Platform"/>
            <person name="Di Palma F."/>
            <person name="Johnson J."/>
            <person name="Lander E.S."/>
            <person name="Lindblad-Toh K."/>
            <person name="Jaffe D.B."/>
            <person name="Gnerre S."/>
            <person name="MacCallum I."/>
            <person name="Przybylski D."/>
            <person name="Ribeiro F.J."/>
            <person name="Burton J.N."/>
            <person name="Walker B.J."/>
            <person name="Sharpe T."/>
            <person name="Hall G."/>
        </authorList>
    </citation>
    <scope>NUCLEOTIDE SEQUENCE [LARGE SCALE GENOMIC DNA]</scope>
</reference>
<dbReference type="STRING" id="30611.ENSOGAP00000019651"/>
<dbReference type="PANTHER" id="PTHR21539:SF0">
    <property type="entry name" value="SAGA-ASSOCIATED FACTOR 29"/>
    <property type="match status" value="1"/>
</dbReference>
<dbReference type="InParanoid" id="H0XU59"/>
<dbReference type="AlphaFoldDB" id="H0XU59"/>
<accession>H0XU59</accession>
<feature type="domain" description="SGF29 C-terminal" evidence="2">
    <location>
        <begin position="134"/>
        <end position="280"/>
    </location>
</feature>
<dbReference type="GO" id="GO:0000124">
    <property type="term" value="C:SAGA complex"/>
    <property type="evidence" value="ECO:0007669"/>
    <property type="project" value="InterPro"/>
</dbReference>
<dbReference type="Gene3D" id="2.30.30.140">
    <property type="match status" value="2"/>
</dbReference>
<dbReference type="eggNOG" id="KOG3038">
    <property type="taxonomic scope" value="Eukaryota"/>
</dbReference>
<protein>
    <recommendedName>
        <fullName evidence="2">SGF29 C-terminal domain-containing protein</fullName>
    </recommendedName>
</protein>
<dbReference type="Ensembl" id="ENSOGAT00000031981.1">
    <property type="protein sequence ID" value="ENSOGAP00000019651.1"/>
    <property type="gene ID" value="ENSOGAG00000034571.1"/>
</dbReference>
<dbReference type="Proteomes" id="UP000005225">
    <property type="component" value="Unassembled WGS sequence"/>
</dbReference>
<dbReference type="EMBL" id="AAQR03175595">
    <property type="status" value="NOT_ANNOTATED_CDS"/>
    <property type="molecule type" value="Genomic_DNA"/>
</dbReference>
<dbReference type="InterPro" id="IPR010750">
    <property type="entry name" value="SGF29_tudor-like_dom"/>
</dbReference>
<feature type="region of interest" description="Disordered" evidence="1">
    <location>
        <begin position="25"/>
        <end position="49"/>
    </location>
</feature>
<dbReference type="HOGENOM" id="CLU_056816_0_0_1"/>
<dbReference type="PROSITE" id="PS51518">
    <property type="entry name" value="SGF29_C"/>
    <property type="match status" value="1"/>
</dbReference>
<reference evidence="3" key="2">
    <citation type="submission" date="2025-08" db="UniProtKB">
        <authorList>
            <consortium name="Ensembl"/>
        </authorList>
    </citation>
    <scope>IDENTIFICATION</scope>
</reference>
<sequence length="280" mass="30973">MAIHRRSSRTRDMLGIIPQLIKQTQEENSQRERNLVNIQKTPEPTQTENKISPKLRGVCATTKADAAAECDILPKVIAEIKSLLEERPIAAQIVGLYSVSPRTLHRGVLMTLLQQSAVSLPTRTGKLGDKPPPPCGALPASGDYAAKPGDEAIWVKAGHGHEQWILAVAVSYSHAADKYEVDISEEGKERRILSRGQIIPLPWKAKPQTDPKALLQREQMLALYLHATGFYCAVIHVSPPWPQDDDSGLWEDTSHADGYSPRLPSAAQRYVVICKEPMKK</sequence>
<name>H0XU59_OTOGA</name>
<reference evidence="3" key="3">
    <citation type="submission" date="2025-09" db="UniProtKB">
        <authorList>
            <consortium name="Ensembl"/>
        </authorList>
    </citation>
    <scope>IDENTIFICATION</scope>
</reference>
<feature type="compositionally biased region" description="Polar residues" evidence="1">
    <location>
        <begin position="36"/>
        <end position="49"/>
    </location>
</feature>
<proteinExistence type="predicted"/>